<keyword evidence="2" id="KW-1185">Reference proteome</keyword>
<feature type="non-terminal residue" evidence="1">
    <location>
        <position position="58"/>
    </location>
</feature>
<accession>A0A392RUG2</accession>
<proteinExistence type="predicted"/>
<evidence type="ECO:0000313" key="2">
    <source>
        <dbReference type="Proteomes" id="UP000265520"/>
    </source>
</evidence>
<name>A0A392RUG2_9FABA</name>
<reference evidence="1 2" key="1">
    <citation type="journal article" date="2018" name="Front. Plant Sci.">
        <title>Red Clover (Trifolium pratense) and Zigzag Clover (T. medium) - A Picture of Genomic Similarities and Differences.</title>
        <authorList>
            <person name="Dluhosova J."/>
            <person name="Istvanek J."/>
            <person name="Nedelnik J."/>
            <person name="Repkova J."/>
        </authorList>
    </citation>
    <scope>NUCLEOTIDE SEQUENCE [LARGE SCALE GENOMIC DNA]</scope>
    <source>
        <strain evidence="2">cv. 10/8</strain>
        <tissue evidence="1">Leaf</tissue>
    </source>
</reference>
<sequence>MHKRIIPSFFFTNNTGAPHGDTLGRINFFSSSFSSCFFNSFNSDVDIRYGAIDIGPAP</sequence>
<dbReference type="AlphaFoldDB" id="A0A392RUG2"/>
<protein>
    <submittedName>
        <fullName evidence="1">Uncharacterized protein</fullName>
    </submittedName>
</protein>
<organism evidence="1 2">
    <name type="scientific">Trifolium medium</name>
    <dbReference type="NCBI Taxonomy" id="97028"/>
    <lineage>
        <taxon>Eukaryota</taxon>
        <taxon>Viridiplantae</taxon>
        <taxon>Streptophyta</taxon>
        <taxon>Embryophyta</taxon>
        <taxon>Tracheophyta</taxon>
        <taxon>Spermatophyta</taxon>
        <taxon>Magnoliopsida</taxon>
        <taxon>eudicotyledons</taxon>
        <taxon>Gunneridae</taxon>
        <taxon>Pentapetalae</taxon>
        <taxon>rosids</taxon>
        <taxon>fabids</taxon>
        <taxon>Fabales</taxon>
        <taxon>Fabaceae</taxon>
        <taxon>Papilionoideae</taxon>
        <taxon>50 kb inversion clade</taxon>
        <taxon>NPAAA clade</taxon>
        <taxon>Hologalegina</taxon>
        <taxon>IRL clade</taxon>
        <taxon>Trifolieae</taxon>
        <taxon>Trifolium</taxon>
    </lineage>
</organism>
<dbReference type="EMBL" id="LXQA010277852">
    <property type="protein sequence ID" value="MCI40278.1"/>
    <property type="molecule type" value="Genomic_DNA"/>
</dbReference>
<dbReference type="Proteomes" id="UP000265520">
    <property type="component" value="Unassembled WGS sequence"/>
</dbReference>
<comment type="caution">
    <text evidence="1">The sequence shown here is derived from an EMBL/GenBank/DDBJ whole genome shotgun (WGS) entry which is preliminary data.</text>
</comment>
<evidence type="ECO:0000313" key="1">
    <source>
        <dbReference type="EMBL" id="MCI40278.1"/>
    </source>
</evidence>